<organism evidence="3 4">
    <name type="scientific">Tilletia horrida</name>
    <dbReference type="NCBI Taxonomy" id="155126"/>
    <lineage>
        <taxon>Eukaryota</taxon>
        <taxon>Fungi</taxon>
        <taxon>Dikarya</taxon>
        <taxon>Basidiomycota</taxon>
        <taxon>Ustilaginomycotina</taxon>
        <taxon>Exobasidiomycetes</taxon>
        <taxon>Tilletiales</taxon>
        <taxon>Tilletiaceae</taxon>
        <taxon>Tilletia</taxon>
    </lineage>
</organism>
<feature type="region of interest" description="Disordered" evidence="1">
    <location>
        <begin position="77"/>
        <end position="98"/>
    </location>
</feature>
<feature type="compositionally biased region" description="Low complexity" evidence="1">
    <location>
        <begin position="260"/>
        <end position="269"/>
    </location>
</feature>
<dbReference type="InterPro" id="IPR006594">
    <property type="entry name" value="LisH"/>
</dbReference>
<dbReference type="Pfam" id="PF10607">
    <property type="entry name" value="CTLH"/>
    <property type="match status" value="1"/>
</dbReference>
<feature type="compositionally biased region" description="Low complexity" evidence="1">
    <location>
        <begin position="309"/>
        <end position="329"/>
    </location>
</feature>
<feature type="region of interest" description="Disordered" evidence="1">
    <location>
        <begin position="290"/>
        <end position="331"/>
    </location>
</feature>
<evidence type="ECO:0000313" key="4">
    <source>
        <dbReference type="Proteomes" id="UP001176517"/>
    </source>
</evidence>
<sequence>MSSNRTQFYTGGHQSAHRAPAQMASSSASASASVSASASTAEDLVSPLTLRQLVLNYLLHYSYVETATAFAKDIETTASSYPDGDTTTTTSPPQQHELESTELDLLAVRKQVRDAILSGHIPLAIEIINTHFPTVLNANPAAVAEASLPASSSSRDVLMNGADSRSSLPPFHRTADSINPIPVTAATVSAAPSHNAPTLPDNPTSLDPAHLSLNLQIQDFIESVRTASQKGARARQMAAAGGGGSGAGNGYHGGGGGGSSSSSHYHSQAQAMSSSIASLASTSSCASASTALSRPTSPIPAHPHHPHHAAGATSSSSAASSSLHHQATTQHHSNSTSAVLYSAIAHAQSLYRAVDALPSYWQALYRKELEKVTSLLAYTELEGSPVKQLLHPNRRVALAEQINSAILYRTGRPSQPLIETAARQTSYVWAQLAADRIAVPAGHPLLSQMAPSSASNVGGASSSSSSAAAAAAAAANAANASSATLAGLNSSLAALVQASHAGSAGVTSGSTSTSASKSDQRRGGTGASSSAKETGKVLQSWNLSSFLNSR</sequence>
<dbReference type="SMART" id="SM00757">
    <property type="entry name" value="CRA"/>
    <property type="match status" value="1"/>
</dbReference>
<feature type="compositionally biased region" description="Polar residues" evidence="1">
    <location>
        <begin position="527"/>
        <end position="536"/>
    </location>
</feature>
<evidence type="ECO:0000256" key="1">
    <source>
        <dbReference type="SAM" id="MobiDB-lite"/>
    </source>
</evidence>
<dbReference type="InterPro" id="IPR013144">
    <property type="entry name" value="CRA_dom"/>
</dbReference>
<comment type="caution">
    <text evidence="3">The sequence shown here is derived from an EMBL/GenBank/DDBJ whole genome shotgun (WGS) entry which is preliminary data.</text>
</comment>
<name>A0AAN6GP98_9BASI</name>
<gene>
    <name evidence="3" type="ORF">OC846_003315</name>
</gene>
<feature type="region of interest" description="Disordered" evidence="1">
    <location>
        <begin position="503"/>
        <end position="536"/>
    </location>
</feature>
<evidence type="ECO:0000313" key="3">
    <source>
        <dbReference type="EMBL" id="KAK0551354.1"/>
    </source>
</evidence>
<dbReference type="AlphaFoldDB" id="A0AAN6GP98"/>
<reference evidence="3" key="1">
    <citation type="journal article" date="2023" name="PhytoFront">
        <title>Draft Genome Resources of Seven Strains of Tilletia horrida, Causal Agent of Kernel Smut of Rice.</title>
        <authorList>
            <person name="Khanal S."/>
            <person name="Antony Babu S."/>
            <person name="Zhou X.G."/>
        </authorList>
    </citation>
    <scope>NUCLEOTIDE SEQUENCE</scope>
    <source>
        <strain evidence="3">TX6</strain>
    </source>
</reference>
<feature type="region of interest" description="Disordered" evidence="1">
    <location>
        <begin position="232"/>
        <end position="269"/>
    </location>
</feature>
<keyword evidence="4" id="KW-1185">Reference proteome</keyword>
<evidence type="ECO:0000259" key="2">
    <source>
        <dbReference type="PROSITE" id="PS50897"/>
    </source>
</evidence>
<dbReference type="InterPro" id="IPR050618">
    <property type="entry name" value="Ubq-SigPath_Reg"/>
</dbReference>
<protein>
    <recommendedName>
        <fullName evidence="2">CTLH domain-containing protein</fullName>
    </recommendedName>
</protein>
<dbReference type="InterPro" id="IPR024964">
    <property type="entry name" value="CTLH/CRA"/>
</dbReference>
<dbReference type="EMBL" id="JAPDMZ010000078">
    <property type="protein sequence ID" value="KAK0551354.1"/>
    <property type="molecule type" value="Genomic_DNA"/>
</dbReference>
<dbReference type="PROSITE" id="PS50897">
    <property type="entry name" value="CTLH"/>
    <property type="match status" value="1"/>
</dbReference>
<feature type="region of interest" description="Disordered" evidence="1">
    <location>
        <begin position="1"/>
        <end position="24"/>
    </location>
</feature>
<feature type="domain" description="CTLH" evidence="2">
    <location>
        <begin position="109"/>
        <end position="231"/>
    </location>
</feature>
<feature type="compositionally biased region" description="Low complexity" evidence="1">
    <location>
        <begin position="503"/>
        <end position="517"/>
    </location>
</feature>
<dbReference type="PROSITE" id="PS50896">
    <property type="entry name" value="LISH"/>
    <property type="match status" value="1"/>
</dbReference>
<feature type="compositionally biased region" description="Polar residues" evidence="1">
    <location>
        <begin position="1"/>
        <end position="13"/>
    </location>
</feature>
<dbReference type="Proteomes" id="UP001176517">
    <property type="component" value="Unassembled WGS sequence"/>
</dbReference>
<dbReference type="PANTHER" id="PTHR12864">
    <property type="entry name" value="RAN BINDING PROTEIN 9-RELATED"/>
    <property type="match status" value="1"/>
</dbReference>
<proteinExistence type="predicted"/>
<accession>A0AAN6GP98</accession>
<feature type="compositionally biased region" description="Gly residues" evidence="1">
    <location>
        <begin position="240"/>
        <end position="259"/>
    </location>
</feature>
<dbReference type="InterPro" id="IPR006595">
    <property type="entry name" value="CTLH_C"/>
</dbReference>